<name>A0A9W9CST2_9PEZI</name>
<dbReference type="EMBL" id="JAPEVB010000008">
    <property type="protein sequence ID" value="KAJ4385293.1"/>
    <property type="molecule type" value="Genomic_DNA"/>
</dbReference>
<evidence type="ECO:0000313" key="2">
    <source>
        <dbReference type="Proteomes" id="UP001140453"/>
    </source>
</evidence>
<keyword evidence="2" id="KW-1185">Reference proteome</keyword>
<comment type="caution">
    <text evidence="1">The sequence shown here is derived from an EMBL/GenBank/DDBJ whole genome shotgun (WGS) entry which is preliminary data.</text>
</comment>
<reference evidence="1" key="1">
    <citation type="submission" date="2022-10" db="EMBL/GenBank/DDBJ databases">
        <title>Tapping the CABI collections for fungal endophytes: first genome assemblies for Collariella, Neodidymelliopsis, Ascochyta clinopodiicola, Didymella pomorum, Didymosphaeria variabile, Neocosmospora piperis and Neocucurbitaria cava.</title>
        <authorList>
            <person name="Hill R."/>
        </authorList>
    </citation>
    <scope>NUCLEOTIDE SEQUENCE</scope>
    <source>
        <strain evidence="1">IMI 355082</strain>
    </source>
</reference>
<gene>
    <name evidence="1" type="ORF">N0V93_010354</name>
</gene>
<sequence length="95" mass="9858">MRTKNPATSGGWPLAGVQPDDSDKFLASSGNNASLHLEEIDSNGNAIMAFGDVEIESGAGLKCRKDDLDSDASLEFEVGDLDIESDGSDGAINLA</sequence>
<dbReference type="AlphaFoldDB" id="A0A9W9CST2"/>
<evidence type="ECO:0000313" key="1">
    <source>
        <dbReference type="EMBL" id="KAJ4385293.1"/>
    </source>
</evidence>
<proteinExistence type="predicted"/>
<accession>A0A9W9CST2</accession>
<organism evidence="1 2">
    <name type="scientific">Gnomoniopsis smithogilvyi</name>
    <dbReference type="NCBI Taxonomy" id="1191159"/>
    <lineage>
        <taxon>Eukaryota</taxon>
        <taxon>Fungi</taxon>
        <taxon>Dikarya</taxon>
        <taxon>Ascomycota</taxon>
        <taxon>Pezizomycotina</taxon>
        <taxon>Sordariomycetes</taxon>
        <taxon>Sordariomycetidae</taxon>
        <taxon>Diaporthales</taxon>
        <taxon>Gnomoniaceae</taxon>
        <taxon>Gnomoniopsis</taxon>
    </lineage>
</organism>
<dbReference type="Proteomes" id="UP001140453">
    <property type="component" value="Unassembled WGS sequence"/>
</dbReference>
<protein>
    <submittedName>
        <fullName evidence="1">Uncharacterized protein</fullName>
    </submittedName>
</protein>